<accession>A0A0C9SKZ1</accession>
<proteinExistence type="predicted"/>
<dbReference type="AlphaFoldDB" id="A0A0C9SKZ1"/>
<evidence type="ECO:0000313" key="3">
    <source>
        <dbReference type="Proteomes" id="UP000053263"/>
    </source>
</evidence>
<name>A0A0C9SKZ1_PLICR</name>
<keyword evidence="3" id="KW-1185">Reference proteome</keyword>
<evidence type="ECO:0000256" key="1">
    <source>
        <dbReference type="SAM" id="MobiDB-lite"/>
    </source>
</evidence>
<reference evidence="2 3" key="1">
    <citation type="submission" date="2014-06" db="EMBL/GenBank/DDBJ databases">
        <title>Evolutionary Origins and Diversification of the Mycorrhizal Mutualists.</title>
        <authorList>
            <consortium name="DOE Joint Genome Institute"/>
            <consortium name="Mycorrhizal Genomics Consortium"/>
            <person name="Kohler A."/>
            <person name="Kuo A."/>
            <person name="Nagy L.G."/>
            <person name="Floudas D."/>
            <person name="Copeland A."/>
            <person name="Barry K.W."/>
            <person name="Cichocki N."/>
            <person name="Veneault-Fourrey C."/>
            <person name="LaButti K."/>
            <person name="Lindquist E.A."/>
            <person name="Lipzen A."/>
            <person name="Lundell T."/>
            <person name="Morin E."/>
            <person name="Murat C."/>
            <person name="Riley R."/>
            <person name="Ohm R."/>
            <person name="Sun H."/>
            <person name="Tunlid A."/>
            <person name="Henrissat B."/>
            <person name="Grigoriev I.V."/>
            <person name="Hibbett D.S."/>
            <person name="Martin F."/>
        </authorList>
    </citation>
    <scope>NUCLEOTIDE SEQUENCE [LARGE SCALE GENOMIC DNA]</scope>
    <source>
        <strain evidence="2 3">FD-325 SS-3</strain>
    </source>
</reference>
<feature type="region of interest" description="Disordered" evidence="1">
    <location>
        <begin position="170"/>
        <end position="222"/>
    </location>
</feature>
<protein>
    <submittedName>
        <fullName evidence="2">Uncharacterized protein</fullName>
    </submittedName>
</protein>
<gene>
    <name evidence="2" type="ORF">PLICRDRAFT_353334</name>
</gene>
<sequence length="234" mass="23642">MAGLRAAPTCGKAGCKEANGGVKPLMKGHKCPERQPSKKKRKLDDGTAATSATSQTLQSLLLPPTLAANATPSVESVLRTSATGSTPLASFQHRAGSVPGSQSAPLLISGSEPALDATLALLAFDASSGTTTNAMSEDSVPSLYESTLLAYLMGNTAACSQMPVDFTRGDGCPSPPHSSCPSPPHSSSPSPPHSSSPSPPRSGSPSPPRSNSPDMDLSFTSTTGSILSHAVCAT</sequence>
<dbReference type="Proteomes" id="UP000053263">
    <property type="component" value="Unassembled WGS sequence"/>
</dbReference>
<evidence type="ECO:0000313" key="2">
    <source>
        <dbReference type="EMBL" id="KII84576.1"/>
    </source>
</evidence>
<dbReference type="EMBL" id="KN832570">
    <property type="protein sequence ID" value="KII84576.1"/>
    <property type="molecule type" value="Genomic_DNA"/>
</dbReference>
<organism evidence="2 3">
    <name type="scientific">Plicaturopsis crispa FD-325 SS-3</name>
    <dbReference type="NCBI Taxonomy" id="944288"/>
    <lineage>
        <taxon>Eukaryota</taxon>
        <taxon>Fungi</taxon>
        <taxon>Dikarya</taxon>
        <taxon>Basidiomycota</taxon>
        <taxon>Agaricomycotina</taxon>
        <taxon>Agaricomycetes</taxon>
        <taxon>Agaricomycetidae</taxon>
        <taxon>Amylocorticiales</taxon>
        <taxon>Amylocorticiaceae</taxon>
        <taxon>Plicatura</taxon>
        <taxon>Plicaturopsis crispa</taxon>
    </lineage>
</organism>
<dbReference type="HOGENOM" id="CLU_1185440_0_0_1"/>
<feature type="region of interest" description="Disordered" evidence="1">
    <location>
        <begin position="18"/>
        <end position="55"/>
    </location>
</feature>
<feature type="compositionally biased region" description="Pro residues" evidence="1">
    <location>
        <begin position="173"/>
        <end position="210"/>
    </location>
</feature>